<proteinExistence type="predicted"/>
<sequence length="651" mass="73663">MAVPSFSPEEANIIAKFIPPDAHWQFLGAEAAVEAFEPVRLSPKVLAGIWDIADEGAKGYLTRNEVGVAARLIGWAQRGFAVEANLVHRPGPLAILHNEVDVTGLPEASPPRNLPLISSEDKARYMVIFKQSEPENDILDGVNVWNVILKSRLPMDTLTKIWDLVDVRRCGALNITEFNLVMYLIHGLLDSRFTVVPSSLPPHIREQAEPDRDDFSAQSDAASVTATHPDAVPGKPSLRDAFTRDFHYIRASVNLEAWHLPDVVREHSDFYFDELDQQRKEYIEGDQAVSFLLLSKLPPTDLAHIWNLIDSASKGQLTRADFALVMFLVYKQLAGIDIPRTLPSSSRISSPLVTPRDNPIPTPTTFDVKRPPLSSPEDESLSPMRNLSYDVESLQQQLTSLKQLRLTERSALRSQIHELQLFKDDLLAENSELRLSQRTMDESLKRTVSYYTDRIYASNVENTNLKKEIELMGGMISQLKASHQSVLEDLTHTNQLLHTEVDRLSNQLETANSEQAVQKMVNEELSDELDRLRVQIRELRESTTLLPQTGGDEELQAMINEDLAKENTTLRGQVQELGETLRQLQTANANSVSREQLDEVSRLNRRLTRRVRQSESQDEEMRRELEGLRADNHRLSTMRVTEEPPPAYDDI</sequence>
<accession>A0A284QYY2</accession>
<evidence type="ECO:0000256" key="1">
    <source>
        <dbReference type="SAM" id="MobiDB-lite"/>
    </source>
</evidence>
<feature type="domain" description="EH" evidence="2">
    <location>
        <begin position="121"/>
        <end position="211"/>
    </location>
</feature>
<dbReference type="GO" id="GO:0005737">
    <property type="term" value="C:cytoplasm"/>
    <property type="evidence" value="ECO:0007669"/>
    <property type="project" value="TreeGrafter"/>
</dbReference>
<dbReference type="CDD" id="cd00052">
    <property type="entry name" value="EH"/>
    <property type="match status" value="1"/>
</dbReference>
<dbReference type="InterPro" id="IPR000261">
    <property type="entry name" value="EH_dom"/>
</dbReference>
<keyword evidence="4" id="KW-1185">Reference proteome</keyword>
<dbReference type="InterPro" id="IPR011992">
    <property type="entry name" value="EF-hand-dom_pair"/>
</dbReference>
<evidence type="ECO:0000259" key="2">
    <source>
        <dbReference type="PROSITE" id="PS50031"/>
    </source>
</evidence>
<dbReference type="OrthoDB" id="524326at2759"/>
<dbReference type="GO" id="GO:0006897">
    <property type="term" value="P:endocytosis"/>
    <property type="evidence" value="ECO:0007669"/>
    <property type="project" value="TreeGrafter"/>
</dbReference>
<dbReference type="Gene3D" id="1.10.238.10">
    <property type="entry name" value="EF-hand"/>
    <property type="match status" value="3"/>
</dbReference>
<feature type="compositionally biased region" description="Polar residues" evidence="1">
    <location>
        <begin position="216"/>
        <end position="226"/>
    </location>
</feature>
<dbReference type="OMA" id="MYLIENH"/>
<feature type="region of interest" description="Disordered" evidence="1">
    <location>
        <begin position="347"/>
        <end position="382"/>
    </location>
</feature>
<dbReference type="Pfam" id="PF12763">
    <property type="entry name" value="EH"/>
    <property type="match status" value="3"/>
</dbReference>
<feature type="region of interest" description="Disordered" evidence="1">
    <location>
        <begin position="202"/>
        <end position="236"/>
    </location>
</feature>
<name>A0A284QYY2_ARMOS</name>
<evidence type="ECO:0000313" key="3">
    <source>
        <dbReference type="EMBL" id="SJL01673.1"/>
    </source>
</evidence>
<dbReference type="PANTHER" id="PTHR11216">
    <property type="entry name" value="EH DOMAIN"/>
    <property type="match status" value="1"/>
</dbReference>
<feature type="domain" description="EH" evidence="2">
    <location>
        <begin position="271"/>
        <end position="345"/>
    </location>
</feature>
<dbReference type="STRING" id="47428.A0A284QYY2"/>
<dbReference type="Proteomes" id="UP000219338">
    <property type="component" value="Unassembled WGS sequence"/>
</dbReference>
<protein>
    <recommendedName>
        <fullName evidence="2">EH domain-containing protein</fullName>
    </recommendedName>
</protein>
<dbReference type="AlphaFoldDB" id="A0A284QYY2"/>
<feature type="compositionally biased region" description="Basic and acidic residues" evidence="1">
    <location>
        <begin position="203"/>
        <end position="215"/>
    </location>
</feature>
<dbReference type="PROSITE" id="PS50031">
    <property type="entry name" value="EH"/>
    <property type="match status" value="2"/>
</dbReference>
<dbReference type="GO" id="GO:0005886">
    <property type="term" value="C:plasma membrane"/>
    <property type="evidence" value="ECO:0007669"/>
    <property type="project" value="TreeGrafter"/>
</dbReference>
<feature type="region of interest" description="Disordered" evidence="1">
    <location>
        <begin position="608"/>
        <end position="651"/>
    </location>
</feature>
<reference evidence="4" key="1">
    <citation type="journal article" date="2017" name="Nat. Ecol. Evol.">
        <title>Genome expansion and lineage-specific genetic innovations in the forest pathogenic fungi Armillaria.</title>
        <authorList>
            <person name="Sipos G."/>
            <person name="Prasanna A.N."/>
            <person name="Walter M.C."/>
            <person name="O'Connor E."/>
            <person name="Balint B."/>
            <person name="Krizsan K."/>
            <person name="Kiss B."/>
            <person name="Hess J."/>
            <person name="Varga T."/>
            <person name="Slot J."/>
            <person name="Riley R."/>
            <person name="Boka B."/>
            <person name="Rigling D."/>
            <person name="Barry K."/>
            <person name="Lee J."/>
            <person name="Mihaltcheva S."/>
            <person name="LaButti K."/>
            <person name="Lipzen A."/>
            <person name="Waldron R."/>
            <person name="Moloney N.M."/>
            <person name="Sperisen C."/>
            <person name="Kredics L."/>
            <person name="Vagvoelgyi C."/>
            <person name="Patrignani A."/>
            <person name="Fitzpatrick D."/>
            <person name="Nagy I."/>
            <person name="Doyle S."/>
            <person name="Anderson J.B."/>
            <person name="Grigoriev I.V."/>
            <person name="Gueldener U."/>
            <person name="Muensterkoetter M."/>
            <person name="Nagy L.G."/>
        </authorList>
    </citation>
    <scope>NUCLEOTIDE SEQUENCE [LARGE SCALE GENOMIC DNA]</scope>
    <source>
        <strain evidence="4">C18/9</strain>
    </source>
</reference>
<feature type="compositionally biased region" description="Basic and acidic residues" evidence="1">
    <location>
        <begin position="612"/>
        <end position="634"/>
    </location>
</feature>
<organism evidence="3 4">
    <name type="scientific">Armillaria ostoyae</name>
    <name type="common">Armillaria root rot fungus</name>
    <dbReference type="NCBI Taxonomy" id="47428"/>
    <lineage>
        <taxon>Eukaryota</taxon>
        <taxon>Fungi</taxon>
        <taxon>Dikarya</taxon>
        <taxon>Basidiomycota</taxon>
        <taxon>Agaricomycotina</taxon>
        <taxon>Agaricomycetes</taxon>
        <taxon>Agaricomycetidae</taxon>
        <taxon>Agaricales</taxon>
        <taxon>Marasmiineae</taxon>
        <taxon>Physalacriaceae</taxon>
        <taxon>Armillaria</taxon>
    </lineage>
</organism>
<dbReference type="SMART" id="SM00027">
    <property type="entry name" value="EH"/>
    <property type="match status" value="2"/>
</dbReference>
<dbReference type="GO" id="GO:0016197">
    <property type="term" value="P:endosomal transport"/>
    <property type="evidence" value="ECO:0007669"/>
    <property type="project" value="TreeGrafter"/>
</dbReference>
<dbReference type="EMBL" id="FUEG01000003">
    <property type="protein sequence ID" value="SJL01673.1"/>
    <property type="molecule type" value="Genomic_DNA"/>
</dbReference>
<dbReference type="SUPFAM" id="SSF47473">
    <property type="entry name" value="EF-hand"/>
    <property type="match status" value="3"/>
</dbReference>
<evidence type="ECO:0000313" key="4">
    <source>
        <dbReference type="Proteomes" id="UP000219338"/>
    </source>
</evidence>
<gene>
    <name evidence="3" type="ORF">ARMOST_04996</name>
</gene>